<proteinExistence type="predicted"/>
<keyword evidence="2" id="KW-0472">Membrane</keyword>
<gene>
    <name evidence="3" type="ORF">CALMAC_LOCUS9879</name>
</gene>
<name>A0A653CKH5_CALMS</name>
<evidence type="ECO:0000313" key="4">
    <source>
        <dbReference type="Proteomes" id="UP000410492"/>
    </source>
</evidence>
<dbReference type="OrthoDB" id="6431754at2759"/>
<dbReference type="AlphaFoldDB" id="A0A653CKH5"/>
<evidence type="ECO:0000256" key="1">
    <source>
        <dbReference type="SAM" id="MobiDB-lite"/>
    </source>
</evidence>
<keyword evidence="2" id="KW-1133">Transmembrane helix</keyword>
<dbReference type="EMBL" id="CAACVG010008095">
    <property type="protein sequence ID" value="VEN48418.1"/>
    <property type="molecule type" value="Genomic_DNA"/>
</dbReference>
<evidence type="ECO:0000256" key="2">
    <source>
        <dbReference type="SAM" id="Phobius"/>
    </source>
</evidence>
<evidence type="ECO:0000313" key="3">
    <source>
        <dbReference type="EMBL" id="VEN48418.1"/>
    </source>
</evidence>
<protein>
    <submittedName>
        <fullName evidence="3">Uncharacterized protein</fullName>
    </submittedName>
</protein>
<feature type="non-terminal residue" evidence="3">
    <location>
        <position position="1"/>
    </location>
</feature>
<feature type="region of interest" description="Disordered" evidence="1">
    <location>
        <begin position="33"/>
        <end position="58"/>
    </location>
</feature>
<dbReference type="Proteomes" id="UP000410492">
    <property type="component" value="Unassembled WGS sequence"/>
</dbReference>
<organism evidence="3 4">
    <name type="scientific">Callosobruchus maculatus</name>
    <name type="common">Southern cowpea weevil</name>
    <name type="synonym">Pulse bruchid</name>
    <dbReference type="NCBI Taxonomy" id="64391"/>
    <lineage>
        <taxon>Eukaryota</taxon>
        <taxon>Metazoa</taxon>
        <taxon>Ecdysozoa</taxon>
        <taxon>Arthropoda</taxon>
        <taxon>Hexapoda</taxon>
        <taxon>Insecta</taxon>
        <taxon>Pterygota</taxon>
        <taxon>Neoptera</taxon>
        <taxon>Endopterygota</taxon>
        <taxon>Coleoptera</taxon>
        <taxon>Polyphaga</taxon>
        <taxon>Cucujiformia</taxon>
        <taxon>Chrysomeloidea</taxon>
        <taxon>Chrysomelidae</taxon>
        <taxon>Bruchinae</taxon>
        <taxon>Bruchini</taxon>
        <taxon>Callosobruchus</taxon>
    </lineage>
</organism>
<accession>A0A653CKH5</accession>
<keyword evidence="2" id="KW-0812">Transmembrane</keyword>
<feature type="compositionally biased region" description="Basic and acidic residues" evidence="1">
    <location>
        <begin position="37"/>
        <end position="58"/>
    </location>
</feature>
<sequence>WIVFSFTLYLLSDQCPFIDESNEVVRQQQRTVINSDPQRESNLPRKYNQTRDIDIRQEKSGANMSTTEIIAPIVLMLVMFALNGGVLFYIFRAKKKQEQNIRDEELGALRH</sequence>
<reference evidence="3 4" key="1">
    <citation type="submission" date="2019-01" db="EMBL/GenBank/DDBJ databases">
        <authorList>
            <person name="Sayadi A."/>
        </authorList>
    </citation>
    <scope>NUCLEOTIDE SEQUENCE [LARGE SCALE GENOMIC DNA]</scope>
</reference>
<feature type="transmembrane region" description="Helical" evidence="2">
    <location>
        <begin position="69"/>
        <end position="91"/>
    </location>
</feature>
<keyword evidence="4" id="KW-1185">Reference proteome</keyword>